<dbReference type="EMBL" id="BLAL01000252">
    <property type="protein sequence ID" value="GES96573.1"/>
    <property type="molecule type" value="Genomic_DNA"/>
</dbReference>
<feature type="compositionally biased region" description="Acidic residues" evidence="2">
    <location>
        <begin position="219"/>
        <end position="231"/>
    </location>
</feature>
<name>A0A8H3QY98_9GLOM</name>
<accession>A0A8H3QY98</accession>
<feature type="region of interest" description="Disordered" evidence="2">
    <location>
        <begin position="198"/>
        <end position="247"/>
    </location>
</feature>
<keyword evidence="1" id="KW-0479">Metal-binding</keyword>
<evidence type="ECO:0000256" key="2">
    <source>
        <dbReference type="SAM" id="MobiDB-lite"/>
    </source>
</evidence>
<dbReference type="Proteomes" id="UP000615446">
    <property type="component" value="Unassembled WGS sequence"/>
</dbReference>
<keyword evidence="1" id="KW-0863">Zinc-finger</keyword>
<reference evidence="4" key="1">
    <citation type="submission" date="2019-10" db="EMBL/GenBank/DDBJ databases">
        <title>Conservation and host-specific expression of non-tandemly repeated heterogenous ribosome RNA gene in arbuscular mycorrhizal fungi.</title>
        <authorList>
            <person name="Maeda T."/>
            <person name="Kobayashi Y."/>
            <person name="Nakagawa T."/>
            <person name="Ezawa T."/>
            <person name="Yamaguchi K."/>
            <person name="Bino T."/>
            <person name="Nishimoto Y."/>
            <person name="Shigenobu S."/>
            <person name="Kawaguchi M."/>
        </authorList>
    </citation>
    <scope>NUCLEOTIDE SEQUENCE</scope>
    <source>
        <strain evidence="4">HR1</strain>
    </source>
</reference>
<dbReference type="AlphaFoldDB" id="A0A8H3QY98"/>
<feature type="domain" description="RING-type" evidence="3">
    <location>
        <begin position="58"/>
        <end position="96"/>
    </location>
</feature>
<dbReference type="OrthoDB" id="2304422at2759"/>
<dbReference type="Gene3D" id="3.30.40.10">
    <property type="entry name" value="Zinc/RING finger domain, C3HC4 (zinc finger)"/>
    <property type="match status" value="1"/>
</dbReference>
<proteinExistence type="predicted"/>
<keyword evidence="1" id="KW-0862">Zinc</keyword>
<organism evidence="4 5">
    <name type="scientific">Rhizophagus clarus</name>
    <dbReference type="NCBI Taxonomy" id="94130"/>
    <lineage>
        <taxon>Eukaryota</taxon>
        <taxon>Fungi</taxon>
        <taxon>Fungi incertae sedis</taxon>
        <taxon>Mucoromycota</taxon>
        <taxon>Glomeromycotina</taxon>
        <taxon>Glomeromycetes</taxon>
        <taxon>Glomerales</taxon>
        <taxon>Glomeraceae</taxon>
        <taxon>Rhizophagus</taxon>
    </lineage>
</organism>
<evidence type="ECO:0000313" key="4">
    <source>
        <dbReference type="EMBL" id="GES96573.1"/>
    </source>
</evidence>
<evidence type="ECO:0000259" key="3">
    <source>
        <dbReference type="PROSITE" id="PS50089"/>
    </source>
</evidence>
<comment type="caution">
    <text evidence="4">The sequence shown here is derived from an EMBL/GenBank/DDBJ whole genome shotgun (WGS) entry which is preliminary data.</text>
</comment>
<evidence type="ECO:0000256" key="1">
    <source>
        <dbReference type="PROSITE-ProRule" id="PRU00175"/>
    </source>
</evidence>
<gene>
    <name evidence="4" type="ORF">RCL2_002320100</name>
</gene>
<sequence length="411" mass="45157">MLARGIGKASSISIMSGSEQSSVSSSFLTNLRILGYKILKSLEEKDVRDIDVPELGPCSKCNEEIFSFPITGFTMLACGHTYHRLCIEKKLLNSCPFPGCGKNVDTIEARRDSQSSQSSGVSAISTLMGEKFTITSPTIHKDAMEDVEVAVYQQTESERSSLTCAKCSEDIAQVSNSSDNSNGESWFDADAFFNEPNPTKVSAITSDDDMYFKDSDSSNTDDENSSNDSDPDLYFKYDDSNSDDEYDHELHERLTREEMVRKAKLEDKTPTKPAYEEDDFDKILMEIHENDDIYFDDDGDPIPQLVMKSPIIVPKIFGKILAEEWGLCNILRIMPCSVCEGHGTITQATAKDCTRCYGSGSILVSYKCQSCDGSGCGSCTQGRVSGTKTCPSCDGSCQTIVYTEVTCSSCS</sequence>
<dbReference type="InterPro" id="IPR013083">
    <property type="entry name" value="Znf_RING/FYVE/PHD"/>
</dbReference>
<dbReference type="PROSITE" id="PS50089">
    <property type="entry name" value="ZF_RING_2"/>
    <property type="match status" value="1"/>
</dbReference>
<dbReference type="SUPFAM" id="SSF57850">
    <property type="entry name" value="RING/U-box"/>
    <property type="match status" value="1"/>
</dbReference>
<dbReference type="InterPro" id="IPR001841">
    <property type="entry name" value="Znf_RING"/>
</dbReference>
<protein>
    <recommendedName>
        <fullName evidence="3">RING-type domain-containing protein</fullName>
    </recommendedName>
</protein>
<evidence type="ECO:0000313" key="5">
    <source>
        <dbReference type="Proteomes" id="UP000615446"/>
    </source>
</evidence>
<dbReference type="GO" id="GO:0008270">
    <property type="term" value="F:zinc ion binding"/>
    <property type="evidence" value="ECO:0007669"/>
    <property type="project" value="UniProtKB-KW"/>
</dbReference>